<sequence length="311" mass="34481">MLVELLLVGPIAQQRTPRLCSICKQPGHDRRTCGRQQSGNRHPRQHSTLTGVESQGVEVNHTTDDDSGEENISMTDDDLDFEGIHDEEVDDVPIEFLYGPYPGRFYMKRPRLGPRIGGGRGPREGPRLPDAALHGAASGKRGPSRGRLETWRPRLGPRIGGGRGRGYTALHGAASGKRGLSRGRLETWRPHIGPRGKSRPRIGPRFCSGRGRVHAALYGAALDTRGPSWGRLETLRPWTGPSQKNATPYKAACRQSWYLLKRMKLIHNSDPLGIALMSEIRQLYFGWVKYLHGFLCSIDEIESQTAIRGGS</sequence>
<reference evidence="2 3" key="1">
    <citation type="submission" date="2024-09" db="EMBL/GenBank/DDBJ databases">
        <title>Chromosome-scale assembly of Riccia sorocarpa.</title>
        <authorList>
            <person name="Paukszto L."/>
        </authorList>
    </citation>
    <scope>NUCLEOTIDE SEQUENCE [LARGE SCALE GENOMIC DNA]</scope>
    <source>
        <strain evidence="2">LP-2024</strain>
        <tissue evidence="2">Aerial parts of the thallus</tissue>
    </source>
</reference>
<dbReference type="EMBL" id="JBJQOH010000002">
    <property type="protein sequence ID" value="KAL3696143.1"/>
    <property type="molecule type" value="Genomic_DNA"/>
</dbReference>
<comment type="caution">
    <text evidence="2">The sequence shown here is derived from an EMBL/GenBank/DDBJ whole genome shotgun (WGS) entry which is preliminary data.</text>
</comment>
<protein>
    <submittedName>
        <fullName evidence="2">Uncharacterized protein</fullName>
    </submittedName>
</protein>
<evidence type="ECO:0000313" key="2">
    <source>
        <dbReference type="EMBL" id="KAL3696143.1"/>
    </source>
</evidence>
<feature type="compositionally biased region" description="Acidic residues" evidence="1">
    <location>
        <begin position="65"/>
        <end position="74"/>
    </location>
</feature>
<feature type="region of interest" description="Disordered" evidence="1">
    <location>
        <begin position="112"/>
        <end position="205"/>
    </location>
</feature>
<dbReference type="AlphaFoldDB" id="A0ABD3HXM8"/>
<proteinExistence type="predicted"/>
<feature type="region of interest" description="Disordered" evidence="1">
    <location>
        <begin position="26"/>
        <end position="74"/>
    </location>
</feature>
<dbReference type="Proteomes" id="UP001633002">
    <property type="component" value="Unassembled WGS sequence"/>
</dbReference>
<evidence type="ECO:0000256" key="1">
    <source>
        <dbReference type="SAM" id="MobiDB-lite"/>
    </source>
</evidence>
<keyword evidence="3" id="KW-1185">Reference proteome</keyword>
<feature type="compositionally biased region" description="Basic residues" evidence="1">
    <location>
        <begin position="192"/>
        <end position="202"/>
    </location>
</feature>
<evidence type="ECO:0000313" key="3">
    <source>
        <dbReference type="Proteomes" id="UP001633002"/>
    </source>
</evidence>
<feature type="compositionally biased region" description="Polar residues" evidence="1">
    <location>
        <begin position="34"/>
        <end position="53"/>
    </location>
</feature>
<organism evidence="2 3">
    <name type="scientific">Riccia sorocarpa</name>
    <dbReference type="NCBI Taxonomy" id="122646"/>
    <lineage>
        <taxon>Eukaryota</taxon>
        <taxon>Viridiplantae</taxon>
        <taxon>Streptophyta</taxon>
        <taxon>Embryophyta</taxon>
        <taxon>Marchantiophyta</taxon>
        <taxon>Marchantiopsida</taxon>
        <taxon>Marchantiidae</taxon>
        <taxon>Marchantiales</taxon>
        <taxon>Ricciaceae</taxon>
        <taxon>Riccia</taxon>
    </lineage>
</organism>
<name>A0ABD3HXM8_9MARC</name>
<gene>
    <name evidence="2" type="ORF">R1sor_010219</name>
</gene>
<accession>A0ABD3HXM8</accession>